<dbReference type="AlphaFoldDB" id="A0A8J2LZ27"/>
<gene>
    <name evidence="1" type="ORF">AFUS01_LOCUS40799</name>
</gene>
<evidence type="ECO:0000313" key="2">
    <source>
        <dbReference type="Proteomes" id="UP000708208"/>
    </source>
</evidence>
<dbReference type="CDD" id="cd00303">
    <property type="entry name" value="retropepsin_like"/>
    <property type="match status" value="1"/>
</dbReference>
<proteinExistence type="predicted"/>
<keyword evidence="2" id="KW-1185">Reference proteome</keyword>
<dbReference type="Proteomes" id="UP000708208">
    <property type="component" value="Unassembled WGS sequence"/>
</dbReference>
<name>A0A8J2LZ27_9HEXA</name>
<dbReference type="EMBL" id="CAJVCH010558636">
    <property type="protein sequence ID" value="CAG7831036.1"/>
    <property type="molecule type" value="Genomic_DNA"/>
</dbReference>
<dbReference type="GO" id="GO:0004190">
    <property type="term" value="F:aspartic-type endopeptidase activity"/>
    <property type="evidence" value="ECO:0007669"/>
    <property type="project" value="InterPro"/>
</dbReference>
<dbReference type="PANTHER" id="PTHR47331:SF4">
    <property type="entry name" value="PEPTIDASE S1 DOMAIN-CONTAINING PROTEIN"/>
    <property type="match status" value="1"/>
</dbReference>
<dbReference type="CDD" id="cd01644">
    <property type="entry name" value="RT_pepA17"/>
    <property type="match status" value="1"/>
</dbReference>
<dbReference type="GO" id="GO:0006508">
    <property type="term" value="P:proteolysis"/>
    <property type="evidence" value="ECO:0007669"/>
    <property type="project" value="InterPro"/>
</dbReference>
<dbReference type="InterPro" id="IPR001969">
    <property type="entry name" value="Aspartic_peptidase_AS"/>
</dbReference>
<dbReference type="OrthoDB" id="5984724at2759"/>
<reference evidence="1" key="1">
    <citation type="submission" date="2021-06" db="EMBL/GenBank/DDBJ databases">
        <authorList>
            <person name="Hodson N. C."/>
            <person name="Mongue J. A."/>
            <person name="Jaron S. K."/>
        </authorList>
    </citation>
    <scope>NUCLEOTIDE SEQUENCE</scope>
</reference>
<comment type="caution">
    <text evidence="1">The sequence shown here is derived from an EMBL/GenBank/DDBJ whole genome shotgun (WGS) entry which is preliminary data.</text>
</comment>
<protein>
    <recommendedName>
        <fullName evidence="3">Peptidase aspartic putative domain-containing protein</fullName>
    </recommendedName>
</protein>
<dbReference type="PROSITE" id="PS00141">
    <property type="entry name" value="ASP_PROTEASE"/>
    <property type="match status" value="1"/>
</dbReference>
<dbReference type="PANTHER" id="PTHR47331">
    <property type="entry name" value="PHD-TYPE DOMAIN-CONTAINING PROTEIN"/>
    <property type="match status" value="1"/>
</dbReference>
<evidence type="ECO:0008006" key="3">
    <source>
        <dbReference type="Google" id="ProtNLM"/>
    </source>
</evidence>
<sequence>MDQENRKEFKRSLPDTEVPSLDTLVKFINKVVADHGTEIEFDIRATSQPTPASFIPSHKSQKTEIKFSSAPQTSKRASRCSFCSEEHKNFQCKRLIETPAPERLDYVKEHKVCTNCLSPGHSTKECISKATCKKCSKTHHTLLHKDVQKPTDKNVNALTASASNNTHTILATAVVQLSNKYSQPWECRALIDSGSTHTFITSSLVNTLGLKRQELSQPMEVKGLSDVEMLTVTHQVELEIATAYSPDTLIRTSALIVRKTSGVHPRTSINPMTWTHLQSLTLADPLFYKSRKVDIVFGADVYPRIIRGAIIRGNEDEPMAQESAFGWIVLGPTVAPASNVSTCYFNSCPLDTSLGRFWEIEECPTTGRIFTKEEEECEEKFQATTSRNSDGSFQVELPFKSNMKPLGNSKRMALRRFYNLETKFEKNTTLRSQYTEQIHALLQDGHMHIIPKEEIIIPDHSSYYLPHHAVLKEASSTTKMRIVFDDSASTSSGQSLNDQLMVGPVLQEDLFSILVRWRYWRVALTADIKQMYLFIGVKKVHQDFLRIFWRDHPSDPIKTYRLAKVTFGTSSAPYLAVKTLQTLADSHAQEYPLAATVLKRDFYMDDCLSGAQTTQEALHLQEQLLQLTKKGGFLLRKWSSSDSAVLQAVQSEMREIQTPLNFDTDSTVKALGLIWNPVVIASNSAFIPVIHTGSPKEPSFQK</sequence>
<evidence type="ECO:0000313" key="1">
    <source>
        <dbReference type="EMBL" id="CAG7831036.1"/>
    </source>
</evidence>
<organism evidence="1 2">
    <name type="scientific">Allacma fusca</name>
    <dbReference type="NCBI Taxonomy" id="39272"/>
    <lineage>
        <taxon>Eukaryota</taxon>
        <taxon>Metazoa</taxon>
        <taxon>Ecdysozoa</taxon>
        <taxon>Arthropoda</taxon>
        <taxon>Hexapoda</taxon>
        <taxon>Collembola</taxon>
        <taxon>Symphypleona</taxon>
        <taxon>Sminthuridae</taxon>
        <taxon>Allacma</taxon>
    </lineage>
</organism>
<accession>A0A8J2LZ27</accession>
<dbReference type="Pfam" id="PF08284">
    <property type="entry name" value="RVP_2"/>
    <property type="match status" value="1"/>
</dbReference>